<dbReference type="VEuPathDB" id="FungiDB:KRP23_1767"/>
<accession>H3GF63</accession>
<feature type="chain" id="PRO_5010118871" description="RxLR effector protein" evidence="3">
    <location>
        <begin position="22"/>
        <end position="235"/>
    </location>
</feature>
<feature type="region of interest" description="Disordered" evidence="1">
    <location>
        <begin position="26"/>
        <end position="71"/>
    </location>
</feature>
<dbReference type="Proteomes" id="UP000005238">
    <property type="component" value="Unassembled WGS sequence"/>
</dbReference>
<dbReference type="AlphaFoldDB" id="H3GF63"/>
<evidence type="ECO:0008006" key="6">
    <source>
        <dbReference type="Google" id="ProtNLM"/>
    </source>
</evidence>
<proteinExistence type="predicted"/>
<dbReference type="VEuPathDB" id="FungiDB:KRP22_11327"/>
<dbReference type="VEuPathDB" id="FungiDB:KRP22_11325"/>
<feature type="compositionally biased region" description="Polar residues" evidence="1">
    <location>
        <begin position="45"/>
        <end position="59"/>
    </location>
</feature>
<evidence type="ECO:0000256" key="3">
    <source>
        <dbReference type="SAM" id="SignalP"/>
    </source>
</evidence>
<evidence type="ECO:0000256" key="2">
    <source>
        <dbReference type="SAM" id="Phobius"/>
    </source>
</evidence>
<dbReference type="InParanoid" id="H3GF63"/>
<sequence>MRTTSYLLALVLVLFASTCYGLRSDEPTHKGNAETAIDRIEPTVVNKNDTSGDNDSKYPTTEPHAFDSKTLDEQKEERGVFDFFKFKNLFRKNQALKTLPQKNLASDTMMAVAQKNPASSRLVGALGKNQPKLTEKDVSFFKKNPVFGKLKAVFSKKPAEITKKDVQLMQQTPGLSKAKSLLGKDPSKATPKDFKRVGTFLSKNRGNPDKYWNIFYGLICLAMMGTFLSIALVGL</sequence>
<dbReference type="RefSeq" id="XP_067749099.1">
    <property type="nucleotide sequence ID" value="XM_067886420.1"/>
</dbReference>
<keyword evidence="5" id="KW-1185">Reference proteome</keyword>
<keyword evidence="2" id="KW-0472">Membrane</keyword>
<evidence type="ECO:0000256" key="1">
    <source>
        <dbReference type="SAM" id="MobiDB-lite"/>
    </source>
</evidence>
<feature type="transmembrane region" description="Helical" evidence="2">
    <location>
        <begin position="211"/>
        <end position="233"/>
    </location>
</feature>
<dbReference type="EnsemblProtists" id="Phyra74326">
    <property type="protein sequence ID" value="Phyra74326"/>
    <property type="gene ID" value="Phyra74326"/>
</dbReference>
<keyword evidence="2" id="KW-0812">Transmembrane</keyword>
<evidence type="ECO:0000313" key="5">
    <source>
        <dbReference type="Proteomes" id="UP000005238"/>
    </source>
</evidence>
<dbReference type="RefSeq" id="XP_067749100.1">
    <property type="nucleotide sequence ID" value="XM_067886421.1"/>
</dbReference>
<dbReference type="HOGENOM" id="CLU_103152_0_0_1"/>
<organism evidence="4 5">
    <name type="scientific">Phytophthora ramorum</name>
    <name type="common">Sudden oak death agent</name>
    <dbReference type="NCBI Taxonomy" id="164328"/>
    <lineage>
        <taxon>Eukaryota</taxon>
        <taxon>Sar</taxon>
        <taxon>Stramenopiles</taxon>
        <taxon>Oomycota</taxon>
        <taxon>Peronosporomycetes</taxon>
        <taxon>Peronosporales</taxon>
        <taxon>Peronosporaceae</taxon>
        <taxon>Phytophthora</taxon>
    </lineage>
</organism>
<dbReference type="GeneID" id="94222244"/>
<feature type="signal peptide" evidence="3">
    <location>
        <begin position="1"/>
        <end position="21"/>
    </location>
</feature>
<keyword evidence="2" id="KW-1133">Transmembrane helix</keyword>
<dbReference type="VEuPathDB" id="FungiDB:KRP23_1766"/>
<reference evidence="4" key="2">
    <citation type="submission" date="2015-06" db="UniProtKB">
        <authorList>
            <consortium name="EnsemblProtists"/>
        </authorList>
    </citation>
    <scope>IDENTIFICATION</scope>
    <source>
        <strain evidence="4">Pr102</strain>
    </source>
</reference>
<dbReference type="EMBL" id="DS566004">
    <property type="status" value="NOT_ANNOTATED_CDS"/>
    <property type="molecule type" value="Genomic_DNA"/>
</dbReference>
<protein>
    <recommendedName>
        <fullName evidence="6">RxLR effector protein</fullName>
    </recommendedName>
</protein>
<evidence type="ECO:0000313" key="4">
    <source>
        <dbReference type="EnsemblProtists" id="Phyra74326"/>
    </source>
</evidence>
<dbReference type="EnsemblProtists" id="Phyra74325">
    <property type="protein sequence ID" value="Phyra74325"/>
    <property type="gene ID" value="Phyra74325"/>
</dbReference>
<keyword evidence="3" id="KW-0732">Signal</keyword>
<reference evidence="5" key="1">
    <citation type="journal article" date="2006" name="Science">
        <title>Phytophthora genome sequences uncover evolutionary origins and mechanisms of pathogenesis.</title>
        <authorList>
            <person name="Tyler B.M."/>
            <person name="Tripathy S."/>
            <person name="Zhang X."/>
            <person name="Dehal P."/>
            <person name="Jiang R.H."/>
            <person name="Aerts A."/>
            <person name="Arredondo F.D."/>
            <person name="Baxter L."/>
            <person name="Bensasson D."/>
            <person name="Beynon J.L."/>
            <person name="Chapman J."/>
            <person name="Damasceno C.M."/>
            <person name="Dorrance A.E."/>
            <person name="Dou D."/>
            <person name="Dickerman A.W."/>
            <person name="Dubchak I.L."/>
            <person name="Garbelotto M."/>
            <person name="Gijzen M."/>
            <person name="Gordon S.G."/>
            <person name="Govers F."/>
            <person name="Grunwald N.J."/>
            <person name="Huang W."/>
            <person name="Ivors K.L."/>
            <person name="Jones R.W."/>
            <person name="Kamoun S."/>
            <person name="Krampis K."/>
            <person name="Lamour K.H."/>
            <person name="Lee M.K."/>
            <person name="McDonald W.H."/>
            <person name="Medina M."/>
            <person name="Meijer H.J."/>
            <person name="Nordberg E.K."/>
            <person name="Maclean D.J."/>
            <person name="Ospina-Giraldo M.D."/>
            <person name="Morris P.F."/>
            <person name="Phuntumart V."/>
            <person name="Putnam N.H."/>
            <person name="Rash S."/>
            <person name="Rose J.K."/>
            <person name="Sakihama Y."/>
            <person name="Salamov A.A."/>
            <person name="Savidor A."/>
            <person name="Scheuring C.F."/>
            <person name="Smith B.M."/>
            <person name="Sobral B.W."/>
            <person name="Terry A."/>
            <person name="Torto-Alalibo T.A."/>
            <person name="Win J."/>
            <person name="Xu Z."/>
            <person name="Zhang H."/>
            <person name="Grigoriev I.V."/>
            <person name="Rokhsar D.S."/>
            <person name="Boore J.L."/>
        </authorList>
    </citation>
    <scope>NUCLEOTIDE SEQUENCE [LARGE SCALE GENOMIC DNA]</scope>
    <source>
        <strain evidence="5">Pr102</strain>
    </source>
</reference>
<feature type="compositionally biased region" description="Basic and acidic residues" evidence="1">
    <location>
        <begin position="26"/>
        <end position="41"/>
    </location>
</feature>
<dbReference type="GeneID" id="94222245"/>
<name>H3GF63_PHYRM</name>